<feature type="compositionally biased region" description="Polar residues" evidence="1">
    <location>
        <begin position="1"/>
        <end position="10"/>
    </location>
</feature>
<sequence>MRNSRRSGTGSCIPEGRPKGFRARGPRAEHCQKQSRKIYINELEQSKPHRTGVLDLSSPCTMQDLEKIGKDNFRT</sequence>
<protein>
    <submittedName>
        <fullName evidence="2">Uncharacterized protein</fullName>
    </submittedName>
</protein>
<proteinExistence type="predicted"/>
<evidence type="ECO:0000313" key="2">
    <source>
        <dbReference type="EMBL" id="SDB29429.1"/>
    </source>
</evidence>
<keyword evidence="3" id="KW-1185">Reference proteome</keyword>
<dbReference type="EMBL" id="FMXO01000007">
    <property type="protein sequence ID" value="SDB29429.1"/>
    <property type="molecule type" value="Genomic_DNA"/>
</dbReference>
<feature type="region of interest" description="Disordered" evidence="1">
    <location>
        <begin position="1"/>
        <end position="33"/>
    </location>
</feature>
<name>A0A1G6C962_9BACT</name>
<reference evidence="2 3" key="1">
    <citation type="submission" date="2016-10" db="EMBL/GenBank/DDBJ databases">
        <authorList>
            <person name="de Groot N.N."/>
        </authorList>
    </citation>
    <scope>NUCLEOTIDE SEQUENCE [LARGE SCALE GENOMIC DNA]</scope>
    <source>
        <strain evidence="2 3">ASO4-2</strain>
    </source>
</reference>
<dbReference type="STRING" id="617002.SAMN05660653_01414"/>
<dbReference type="AlphaFoldDB" id="A0A1G6C962"/>
<gene>
    <name evidence="2" type="ORF">SAMN05660653_01414</name>
</gene>
<evidence type="ECO:0000313" key="3">
    <source>
        <dbReference type="Proteomes" id="UP000198771"/>
    </source>
</evidence>
<accession>A0A1G6C962</accession>
<dbReference type="Proteomes" id="UP000198771">
    <property type="component" value="Unassembled WGS sequence"/>
</dbReference>
<evidence type="ECO:0000256" key="1">
    <source>
        <dbReference type="SAM" id="MobiDB-lite"/>
    </source>
</evidence>
<organism evidence="2 3">
    <name type="scientific">Desulfonatronum thiosulfatophilum</name>
    <dbReference type="NCBI Taxonomy" id="617002"/>
    <lineage>
        <taxon>Bacteria</taxon>
        <taxon>Pseudomonadati</taxon>
        <taxon>Thermodesulfobacteriota</taxon>
        <taxon>Desulfovibrionia</taxon>
        <taxon>Desulfovibrionales</taxon>
        <taxon>Desulfonatronaceae</taxon>
        <taxon>Desulfonatronum</taxon>
    </lineage>
</organism>